<proteinExistence type="inferred from homology"/>
<dbReference type="Gene3D" id="1.20.1440.20">
    <property type="entry name" value="LemA-like domain"/>
    <property type="match status" value="1"/>
</dbReference>
<evidence type="ECO:0000256" key="4">
    <source>
        <dbReference type="ARBA" id="ARBA00022989"/>
    </source>
</evidence>
<comment type="subcellular location">
    <subcellularLocation>
        <location evidence="1">Membrane</location>
        <topology evidence="1">Single-pass membrane protein</topology>
    </subcellularLocation>
</comment>
<evidence type="ECO:0000256" key="2">
    <source>
        <dbReference type="ARBA" id="ARBA00008854"/>
    </source>
</evidence>
<evidence type="ECO:0000256" key="1">
    <source>
        <dbReference type="ARBA" id="ARBA00004167"/>
    </source>
</evidence>
<dbReference type="PANTHER" id="PTHR34478">
    <property type="entry name" value="PROTEIN LEMA"/>
    <property type="match status" value="1"/>
</dbReference>
<keyword evidence="5" id="KW-0472">Membrane</keyword>
<evidence type="ECO:0000313" key="6">
    <source>
        <dbReference type="EMBL" id="AFX88982.1"/>
    </source>
</evidence>
<dbReference type="SUPFAM" id="SSF140478">
    <property type="entry name" value="LemA-like"/>
    <property type="match status" value="1"/>
</dbReference>
<dbReference type="Pfam" id="PF04011">
    <property type="entry name" value="LemA"/>
    <property type="match status" value="1"/>
</dbReference>
<dbReference type="GO" id="GO:0016020">
    <property type="term" value="C:membrane"/>
    <property type="evidence" value="ECO:0007669"/>
    <property type="project" value="UniProtKB-SubCell"/>
</dbReference>
<keyword evidence="4" id="KW-1133">Transmembrane helix</keyword>
<sequence length="260" mass="29394">MARRNDFTEMIVRAYGERYALVAEPDRYRTAGQRVRDYLNGLLPVILLMRFKLLAASAVLIMAVASIYYFNQLVNASHAVHRSEAQVDVLMQRRSDLTVNLAVAVLDYSMYERQVFAEVVRLRAMFGQDDVRGIRLDELLSLNRRPGQPGPLPLALGGPSASASLAGLLAVAEQYPDLKLSLTFQSLMAAIVEVEKDLAAERLKYNEDVMAYMEFVRRFPSRIFAMIFGFTDQGYFIADEHAQRFVPIDASTPREERSSE</sequence>
<dbReference type="PANTHER" id="PTHR34478:SF1">
    <property type="entry name" value="PROTEIN LEMA"/>
    <property type="match status" value="1"/>
</dbReference>
<dbReference type="InterPro" id="IPR023353">
    <property type="entry name" value="LemA-like_dom_sf"/>
</dbReference>
<name>K7YKW0_9DELT</name>
<comment type="similarity">
    <text evidence="2">Belongs to the LemA family.</text>
</comment>
<evidence type="ECO:0000256" key="3">
    <source>
        <dbReference type="ARBA" id="ARBA00022692"/>
    </source>
</evidence>
<dbReference type="EMBL" id="JX628763">
    <property type="protein sequence ID" value="AFX88982.1"/>
    <property type="molecule type" value="Genomic_DNA"/>
</dbReference>
<accession>K7YKW0</accession>
<gene>
    <name evidence="6" type="primary">mamQ</name>
</gene>
<evidence type="ECO:0000256" key="5">
    <source>
        <dbReference type="ARBA" id="ARBA00023136"/>
    </source>
</evidence>
<keyword evidence="3" id="KW-0812">Transmembrane</keyword>
<organism evidence="6">
    <name type="scientific">delta proteobacterium ML-1</name>
    <dbReference type="NCBI Taxonomy" id="947513"/>
    <lineage>
        <taxon>Bacteria</taxon>
        <taxon>Deltaproteobacteria</taxon>
    </lineage>
</organism>
<dbReference type="AlphaFoldDB" id="K7YKW0"/>
<dbReference type="InterPro" id="IPR007156">
    <property type="entry name" value="MamQ_LemA"/>
</dbReference>
<reference evidence="6" key="1">
    <citation type="submission" date="2012-09" db="EMBL/GenBank/DDBJ databases">
        <title>Magnetosome gene in the alkaliphilic magnetotactic strain ML-1.</title>
        <authorList>
            <person name="Lefevre C.T."/>
            <person name="Trubitsyn D."/>
            <person name="Bazylinski D.A."/>
        </authorList>
    </citation>
    <scope>NUCLEOTIDE SEQUENCE</scope>
    <source>
        <strain evidence="6">ML-1</strain>
    </source>
</reference>
<protein>
    <submittedName>
        <fullName evidence="6">Magnetosome protein</fullName>
    </submittedName>
</protein>